<keyword evidence="5 8" id="KW-0418">Kinase</keyword>
<dbReference type="PANTHER" id="PTHR10344">
    <property type="entry name" value="THYMIDYLATE KINASE"/>
    <property type="match status" value="1"/>
</dbReference>
<evidence type="ECO:0000256" key="7">
    <source>
        <dbReference type="ARBA" id="ARBA00048743"/>
    </source>
</evidence>
<dbReference type="SUPFAM" id="SSF52540">
    <property type="entry name" value="P-loop containing nucleoside triphosphate hydrolases"/>
    <property type="match status" value="1"/>
</dbReference>
<dbReference type="GO" id="GO:0006235">
    <property type="term" value="P:dTTP biosynthetic process"/>
    <property type="evidence" value="ECO:0007669"/>
    <property type="project" value="UniProtKB-UniRule"/>
</dbReference>
<dbReference type="PANTHER" id="PTHR10344:SF4">
    <property type="entry name" value="UMP-CMP KINASE 2, MITOCHONDRIAL"/>
    <property type="match status" value="1"/>
</dbReference>
<dbReference type="PATRIC" id="fig|1618598.3.peg.174"/>
<dbReference type="GO" id="GO:0005829">
    <property type="term" value="C:cytosol"/>
    <property type="evidence" value="ECO:0007669"/>
    <property type="project" value="TreeGrafter"/>
</dbReference>
<dbReference type="AlphaFoldDB" id="A0A0G1M6T5"/>
<dbReference type="Proteomes" id="UP000034086">
    <property type="component" value="Unassembled WGS sequence"/>
</dbReference>
<evidence type="ECO:0000256" key="2">
    <source>
        <dbReference type="ARBA" id="ARBA00022679"/>
    </source>
</evidence>
<accession>A0A0G1M6T5</accession>
<dbReference type="CDD" id="cd01672">
    <property type="entry name" value="TMPK"/>
    <property type="match status" value="1"/>
</dbReference>
<dbReference type="InterPro" id="IPR027417">
    <property type="entry name" value="P-loop_NTPase"/>
</dbReference>
<reference evidence="10 11" key="1">
    <citation type="journal article" date="2015" name="Nature">
        <title>rRNA introns, odd ribosomes, and small enigmatic genomes across a large radiation of phyla.</title>
        <authorList>
            <person name="Brown C.T."/>
            <person name="Hug L.A."/>
            <person name="Thomas B.C."/>
            <person name="Sharon I."/>
            <person name="Castelle C.J."/>
            <person name="Singh A."/>
            <person name="Wilkins M.J."/>
            <person name="Williams K.H."/>
            <person name="Banfield J.F."/>
        </authorList>
    </citation>
    <scope>NUCLEOTIDE SEQUENCE [LARGE SCALE GENOMIC DNA]</scope>
</reference>
<evidence type="ECO:0000313" key="10">
    <source>
        <dbReference type="EMBL" id="KKU04034.1"/>
    </source>
</evidence>
<evidence type="ECO:0000256" key="6">
    <source>
        <dbReference type="ARBA" id="ARBA00022840"/>
    </source>
</evidence>
<keyword evidence="6 8" id="KW-0067">ATP-binding</keyword>
<dbReference type="GO" id="GO:0005524">
    <property type="term" value="F:ATP binding"/>
    <property type="evidence" value="ECO:0007669"/>
    <property type="project" value="UniProtKB-UniRule"/>
</dbReference>
<dbReference type="GO" id="GO:0004798">
    <property type="term" value="F:dTMP kinase activity"/>
    <property type="evidence" value="ECO:0007669"/>
    <property type="project" value="UniProtKB-UniRule"/>
</dbReference>
<organism evidence="10 11">
    <name type="scientific">Candidatus Woesebacteria bacterium GW2011_GWE1_45_18</name>
    <dbReference type="NCBI Taxonomy" id="1618598"/>
    <lineage>
        <taxon>Bacteria</taxon>
        <taxon>Candidatus Woeseibacteriota</taxon>
    </lineage>
</organism>
<dbReference type="EMBL" id="LCKQ01000005">
    <property type="protein sequence ID" value="KKU04034.1"/>
    <property type="molecule type" value="Genomic_DNA"/>
</dbReference>
<dbReference type="InterPro" id="IPR018094">
    <property type="entry name" value="Thymidylate_kinase"/>
</dbReference>
<keyword evidence="3 8" id="KW-0545">Nucleotide biosynthesis</keyword>
<dbReference type="InterPro" id="IPR039430">
    <property type="entry name" value="Thymidylate_kin-like_dom"/>
</dbReference>
<comment type="caution">
    <text evidence="10">The sequence shown here is derived from an EMBL/GenBank/DDBJ whole genome shotgun (WGS) entry which is preliminary data.</text>
</comment>
<feature type="binding site" evidence="8">
    <location>
        <begin position="11"/>
        <end position="18"/>
    </location>
    <ligand>
        <name>ATP</name>
        <dbReference type="ChEBI" id="CHEBI:30616"/>
    </ligand>
</feature>
<evidence type="ECO:0000256" key="4">
    <source>
        <dbReference type="ARBA" id="ARBA00022741"/>
    </source>
</evidence>
<name>A0A0G1M6T5_9BACT</name>
<gene>
    <name evidence="8" type="primary">tmk</name>
    <name evidence="10" type="ORF">UX03_C0005G0018</name>
</gene>
<evidence type="ECO:0000256" key="1">
    <source>
        <dbReference type="ARBA" id="ARBA00009776"/>
    </source>
</evidence>
<evidence type="ECO:0000259" key="9">
    <source>
        <dbReference type="Pfam" id="PF02223"/>
    </source>
</evidence>
<comment type="similarity">
    <text evidence="1 8">Belongs to the thymidylate kinase family.</text>
</comment>
<proteinExistence type="inferred from homology"/>
<dbReference type="EC" id="2.7.4.9" evidence="8"/>
<dbReference type="GO" id="GO:0006227">
    <property type="term" value="P:dUDP biosynthetic process"/>
    <property type="evidence" value="ECO:0007669"/>
    <property type="project" value="TreeGrafter"/>
</dbReference>
<protein>
    <recommendedName>
        <fullName evidence="8">Thymidylate kinase</fullName>
        <ecNumber evidence="8">2.7.4.9</ecNumber>
    </recommendedName>
    <alternativeName>
        <fullName evidence="8">dTMP kinase</fullName>
    </alternativeName>
</protein>
<feature type="domain" description="Thymidylate kinase-like" evidence="9">
    <location>
        <begin position="9"/>
        <end position="183"/>
    </location>
</feature>
<comment type="catalytic activity">
    <reaction evidence="7 8">
        <text>dTMP + ATP = dTDP + ADP</text>
        <dbReference type="Rhea" id="RHEA:13517"/>
        <dbReference type="ChEBI" id="CHEBI:30616"/>
        <dbReference type="ChEBI" id="CHEBI:58369"/>
        <dbReference type="ChEBI" id="CHEBI:63528"/>
        <dbReference type="ChEBI" id="CHEBI:456216"/>
        <dbReference type="EC" id="2.7.4.9"/>
    </reaction>
</comment>
<evidence type="ECO:0000256" key="3">
    <source>
        <dbReference type="ARBA" id="ARBA00022727"/>
    </source>
</evidence>
<comment type="function">
    <text evidence="8">Phosphorylation of dTMP to form dTDP in both de novo and salvage pathways of dTTP synthesis.</text>
</comment>
<dbReference type="Pfam" id="PF02223">
    <property type="entry name" value="Thymidylate_kin"/>
    <property type="match status" value="1"/>
</dbReference>
<keyword evidence="4 8" id="KW-0547">Nucleotide-binding</keyword>
<keyword evidence="2 8" id="KW-0808">Transferase</keyword>
<evidence type="ECO:0000313" key="11">
    <source>
        <dbReference type="Proteomes" id="UP000034086"/>
    </source>
</evidence>
<evidence type="ECO:0000256" key="8">
    <source>
        <dbReference type="HAMAP-Rule" id="MF_00165"/>
    </source>
</evidence>
<dbReference type="Gene3D" id="3.40.50.300">
    <property type="entry name" value="P-loop containing nucleotide triphosphate hydrolases"/>
    <property type="match status" value="1"/>
</dbReference>
<sequence length="229" mass="27451">MNRGKFIVIEGIDGSGKTKQFKLLEQRLRSIRNKLITTDFPRYYESKWGELVGRFLTGEFGKLEEVNPYLAVLPYMMDQYTWSRDVATPWIKRGGWILSNRYFTSNVHQIAKLRTATQKKYRDWLWPMGYKELGLLKPDLVIFIDTPPEVARKLNLRKGKRAYIKRKKRDIAENHWQHQRAAYREYKRTVATYHWWVSVPGIKNAERDYSNKIHENIWQVIEKTLLRKN</sequence>
<dbReference type="GO" id="GO:0006233">
    <property type="term" value="P:dTDP biosynthetic process"/>
    <property type="evidence" value="ECO:0007669"/>
    <property type="project" value="InterPro"/>
</dbReference>
<dbReference type="HAMAP" id="MF_00165">
    <property type="entry name" value="Thymidylate_kinase"/>
    <property type="match status" value="1"/>
</dbReference>
<evidence type="ECO:0000256" key="5">
    <source>
        <dbReference type="ARBA" id="ARBA00022777"/>
    </source>
</evidence>